<proteinExistence type="inferred from homology"/>
<evidence type="ECO:0000256" key="16">
    <source>
        <dbReference type="ARBA" id="ARBA00023242"/>
    </source>
</evidence>
<dbReference type="GO" id="GO:0000794">
    <property type="term" value="C:condensed nuclear chromosome"/>
    <property type="evidence" value="ECO:0007669"/>
    <property type="project" value="TreeGrafter"/>
</dbReference>
<dbReference type="Pfam" id="PF04423">
    <property type="entry name" value="Rad50_zn_hook"/>
    <property type="match status" value="1"/>
</dbReference>
<dbReference type="GO" id="GO:0070192">
    <property type="term" value="P:chromosome organization involved in meiotic cell cycle"/>
    <property type="evidence" value="ECO:0007669"/>
    <property type="project" value="TreeGrafter"/>
</dbReference>
<evidence type="ECO:0000256" key="20">
    <source>
        <dbReference type="SAM" id="Coils"/>
    </source>
</evidence>
<reference evidence="22" key="1">
    <citation type="submission" date="2019-10" db="EMBL/GenBank/DDBJ databases">
        <title>Bird 10,000 Genomes (B10K) Project - Family phase.</title>
        <authorList>
            <person name="Zhang G."/>
        </authorList>
    </citation>
    <scope>NUCLEOTIDE SEQUENCE</scope>
    <source>
        <strain evidence="22">B10K-DU-002-69</strain>
        <tissue evidence="22">Muscle</tissue>
    </source>
</reference>
<keyword evidence="6 19" id="KW-0479">Metal-binding</keyword>
<dbReference type="AlphaFoldDB" id="A0A851D6Q7"/>
<dbReference type="InterPro" id="IPR038729">
    <property type="entry name" value="Rad50/SbcC_AAA"/>
</dbReference>
<dbReference type="PROSITE" id="PS51131">
    <property type="entry name" value="ZN_HOOK"/>
    <property type="match status" value="1"/>
</dbReference>
<dbReference type="SUPFAM" id="SSF52540">
    <property type="entry name" value="P-loop containing nucleoside triphosphate hydrolases"/>
    <property type="match status" value="2"/>
</dbReference>
<evidence type="ECO:0000313" key="23">
    <source>
        <dbReference type="Proteomes" id="UP000660247"/>
    </source>
</evidence>
<feature type="binding site" evidence="19">
    <location>
        <position position="684"/>
    </location>
    <ligand>
        <name>Zn(2+)</name>
        <dbReference type="ChEBI" id="CHEBI:29105"/>
    </ligand>
</feature>
<dbReference type="EMBL" id="WEIS01023901">
    <property type="protein sequence ID" value="NWI64133.1"/>
    <property type="molecule type" value="Genomic_DNA"/>
</dbReference>
<keyword evidence="7" id="KW-0547">Nucleotide-binding</keyword>
<keyword evidence="13" id="KW-0779">Telomere</keyword>
<dbReference type="Gene3D" id="3.40.50.300">
    <property type="entry name" value="P-loop containing nucleotide triphosphate hydrolases"/>
    <property type="match status" value="1"/>
</dbReference>
<organism evidence="22 23">
    <name type="scientific">Todus mexicanus</name>
    <name type="common">Puerto Rican tody</name>
    <dbReference type="NCBI Taxonomy" id="135184"/>
    <lineage>
        <taxon>Eukaryota</taxon>
        <taxon>Metazoa</taxon>
        <taxon>Chordata</taxon>
        <taxon>Craniata</taxon>
        <taxon>Vertebrata</taxon>
        <taxon>Euteleostomi</taxon>
        <taxon>Archelosauria</taxon>
        <taxon>Archosauria</taxon>
        <taxon>Dinosauria</taxon>
        <taxon>Saurischia</taxon>
        <taxon>Theropoda</taxon>
        <taxon>Coelurosauria</taxon>
        <taxon>Aves</taxon>
        <taxon>Neognathae</taxon>
        <taxon>Neoaves</taxon>
        <taxon>Telluraves</taxon>
        <taxon>Coraciimorphae</taxon>
        <taxon>Coraciiformes</taxon>
        <taxon>Todidae</taxon>
        <taxon>Todus</taxon>
    </lineage>
</organism>
<feature type="coiled-coil region" evidence="20">
    <location>
        <begin position="203"/>
        <end position="349"/>
    </location>
</feature>
<dbReference type="NCBIfam" id="TIGR00606">
    <property type="entry name" value="rad50"/>
    <property type="match status" value="1"/>
</dbReference>
<comment type="cofactor">
    <cofactor evidence="1">
        <name>Zn(2+)</name>
        <dbReference type="ChEBI" id="CHEBI:29105"/>
    </cofactor>
</comment>
<evidence type="ECO:0000256" key="8">
    <source>
        <dbReference type="ARBA" id="ARBA00022763"/>
    </source>
</evidence>
<feature type="domain" description="Zinc-hook" evidence="21">
    <location>
        <begin position="635"/>
        <end position="734"/>
    </location>
</feature>
<evidence type="ECO:0000256" key="4">
    <source>
        <dbReference type="ARBA" id="ARBA00009439"/>
    </source>
</evidence>
<keyword evidence="11" id="KW-0067">ATP-binding</keyword>
<evidence type="ECO:0000256" key="3">
    <source>
        <dbReference type="ARBA" id="ARBA00004574"/>
    </source>
</evidence>
<evidence type="ECO:0000256" key="13">
    <source>
        <dbReference type="ARBA" id="ARBA00022895"/>
    </source>
</evidence>
<keyword evidence="23" id="KW-1185">Reference proteome</keyword>
<keyword evidence="14 20" id="KW-0175">Coiled coil</keyword>
<protein>
    <submittedName>
        <fullName evidence="22">RAD50 protein</fullName>
    </submittedName>
</protein>
<keyword evidence="17" id="KW-0469">Meiosis</keyword>
<feature type="coiled-coil region" evidence="20">
    <location>
        <begin position="846"/>
        <end position="1044"/>
    </location>
</feature>
<evidence type="ECO:0000256" key="7">
    <source>
        <dbReference type="ARBA" id="ARBA00022741"/>
    </source>
</evidence>
<dbReference type="InterPro" id="IPR027417">
    <property type="entry name" value="P-loop_NTPase"/>
</dbReference>
<name>A0A851D6Q7_TODME</name>
<evidence type="ECO:0000256" key="18">
    <source>
        <dbReference type="ARBA" id="ARBA00049360"/>
    </source>
</evidence>
<sequence length="1054" mass="122552">MSKIEKMSILGVRSFGVEDKDKQIITFLSPLTVLVGPNGAGKTTIIECLKYISTGDFPPGTKGNSFVHDPKMANETDVRAQIRLQFRDVNGELVAVQRSMLCSQKGKKAEFKTLEAVITRTKHGEKVSLSSKCAEIDREMIGALGVSKSVINNVIFCHQEESNWPLSEGKALKQKFDEIFSATRYIKALETLRQVRMKQSSKVKECQTELKYLKQNKEKAQEIQDHLSNREAQLAASKDNVKSIENQLEPLKSSLAAVEQNLMKVVRLDNDAKALESRRKQMEKDNQDLQQKMEKVFQGTDEQLKDRYENHQRTVKEKENRLSDCKRELDRATKECQRFNSEKSELLIERGRLQLQADRHQEHIAQRDSLIQSLAAQLEIDGFERAPFNERHVSNFHVLLKKKQDRDAEAVDQMMREFARKEAMKQKEIEEIRDKKTGLERTIDLKSDIQIKKQAELKNVKQELQQLEGFSGRIMELDQEIAKTEHELEKAERNSNVETLEVEVRTLQNEKINLDKALRKLDQEMEQLNLHTTTITQMEMLKKDKADKEEQIRKVKSRHSDELTSLLGYFPNKNQLEDWLYSKNRNINQTRDNLADLNKRLASAEYDKTYATNELRKKEAQLNLHEAQLFNVCGSQDFDSDLSKLQDDIEKSSKQRAVLAGATAVYSQFITQLTEENQSCCPVCQRVFQTETELQDVISDLQSKLRLAPDKLKSTESELKRKEKKRDEMMSLKPLRQTVAELQDRDIPNLRSKIQNANKDLTALKGEIEEQTLLLQAALSEEDGAKACLQDITLMERYQTDIRDVERKIAQQEAKLLGVDLSRTVLQVSHEKQEKKHLWDTVTSKIELNQRLKQDQQNQIQQLKSTVNELKAERLQISSSMQRRRQLEEQTVELTTEVQSLCREIREAKEQVFPLNANLEQLQQEKEDLVNKRTASNKETQEKINGIKEKVKDINKYVKEIENYIQQRKDDYKKQKESELEEVNSQLAACEKQKEKISKEMEVIRQDIDTQKVQERWLQDNLTLRRRNQELKEVEDNIKHLMKEMGEMKVPQMK</sequence>
<dbReference type="GO" id="GO:0051880">
    <property type="term" value="F:G-quadruplex DNA binding"/>
    <property type="evidence" value="ECO:0007669"/>
    <property type="project" value="TreeGrafter"/>
</dbReference>
<feature type="coiled-coil region" evidence="20">
    <location>
        <begin position="467"/>
        <end position="607"/>
    </location>
</feature>
<comment type="caution">
    <text evidence="22">The sequence shown here is derived from an EMBL/GenBank/DDBJ whole genome shotgun (WGS) entry which is preliminary data.</text>
</comment>
<evidence type="ECO:0000256" key="1">
    <source>
        <dbReference type="ARBA" id="ARBA00001947"/>
    </source>
</evidence>
<dbReference type="InterPro" id="IPR004584">
    <property type="entry name" value="Rad50_eukaryotes"/>
</dbReference>
<dbReference type="OrthoDB" id="18797at2759"/>
<comment type="subcellular location">
    <subcellularLocation>
        <location evidence="3">Chromosome</location>
        <location evidence="3">Telomere</location>
    </subcellularLocation>
    <subcellularLocation>
        <location evidence="2">Nucleus</location>
    </subcellularLocation>
</comment>
<evidence type="ECO:0000256" key="11">
    <source>
        <dbReference type="ARBA" id="ARBA00022840"/>
    </source>
</evidence>
<feature type="non-terminal residue" evidence="22">
    <location>
        <position position="1054"/>
    </location>
</feature>
<dbReference type="GO" id="GO:0000781">
    <property type="term" value="C:chromosome, telomeric region"/>
    <property type="evidence" value="ECO:0007669"/>
    <property type="project" value="UniProtKB-SubCell"/>
</dbReference>
<dbReference type="Pfam" id="PF13476">
    <property type="entry name" value="AAA_23"/>
    <property type="match status" value="1"/>
</dbReference>
<keyword evidence="12" id="KW-0460">Magnesium</keyword>
<dbReference type="GO" id="GO:0005524">
    <property type="term" value="F:ATP binding"/>
    <property type="evidence" value="ECO:0007669"/>
    <property type="project" value="UniProtKB-KW"/>
</dbReference>
<evidence type="ECO:0000256" key="19">
    <source>
        <dbReference type="PROSITE-ProRule" id="PRU00471"/>
    </source>
</evidence>
<keyword evidence="16" id="KW-0539">Nucleus</keyword>
<feature type="coiled-coil region" evidence="20">
    <location>
        <begin position="712"/>
        <end position="815"/>
    </location>
</feature>
<comment type="similarity">
    <text evidence="4">Belongs to the SMC family. RAD50 subfamily.</text>
</comment>
<evidence type="ECO:0000256" key="12">
    <source>
        <dbReference type="ARBA" id="ARBA00022842"/>
    </source>
</evidence>
<dbReference type="FunFam" id="3.40.50.300:FF:001037">
    <property type="entry name" value="DNA repair protein RAD50"/>
    <property type="match status" value="1"/>
</dbReference>
<keyword evidence="15" id="KW-0234">DNA repair</keyword>
<evidence type="ECO:0000259" key="21">
    <source>
        <dbReference type="PROSITE" id="PS51131"/>
    </source>
</evidence>
<dbReference type="InterPro" id="IPR013134">
    <property type="entry name" value="Zn_hook_RAD50"/>
</dbReference>
<evidence type="ECO:0000256" key="2">
    <source>
        <dbReference type="ARBA" id="ARBA00004123"/>
    </source>
</evidence>
<evidence type="ECO:0000256" key="15">
    <source>
        <dbReference type="ARBA" id="ARBA00023204"/>
    </source>
</evidence>
<dbReference type="GO" id="GO:0003691">
    <property type="term" value="F:double-stranded telomeric DNA binding"/>
    <property type="evidence" value="ECO:0007669"/>
    <property type="project" value="TreeGrafter"/>
</dbReference>
<keyword evidence="8" id="KW-0227">DNA damage</keyword>
<evidence type="ECO:0000313" key="22">
    <source>
        <dbReference type="EMBL" id="NWI64133.1"/>
    </source>
</evidence>
<dbReference type="SUPFAM" id="SSF75712">
    <property type="entry name" value="Rad50 coiled-coil Zn hook"/>
    <property type="match status" value="1"/>
</dbReference>
<comment type="catalytic activity">
    <reaction evidence="18">
        <text>ATP + H2O = ADP + phosphate + H(+)</text>
        <dbReference type="Rhea" id="RHEA:13065"/>
        <dbReference type="ChEBI" id="CHEBI:15377"/>
        <dbReference type="ChEBI" id="CHEBI:15378"/>
        <dbReference type="ChEBI" id="CHEBI:30616"/>
        <dbReference type="ChEBI" id="CHEBI:43474"/>
        <dbReference type="ChEBI" id="CHEBI:456216"/>
    </reaction>
</comment>
<keyword evidence="10 19" id="KW-0862">Zinc</keyword>
<gene>
    <name evidence="22" type="primary">Rad50</name>
    <name evidence="22" type="ORF">TODMEX_R06903</name>
</gene>
<dbReference type="GO" id="GO:0006302">
    <property type="term" value="P:double-strand break repair"/>
    <property type="evidence" value="ECO:0007669"/>
    <property type="project" value="InterPro"/>
</dbReference>
<dbReference type="PANTHER" id="PTHR18867">
    <property type="entry name" value="RAD50"/>
    <property type="match status" value="1"/>
</dbReference>
<keyword evidence="9" id="KW-0378">Hydrolase</keyword>
<feature type="non-terminal residue" evidence="22">
    <location>
        <position position="1"/>
    </location>
</feature>
<evidence type="ECO:0000256" key="6">
    <source>
        <dbReference type="ARBA" id="ARBA00022723"/>
    </source>
</evidence>
<dbReference type="GO" id="GO:0000722">
    <property type="term" value="P:telomere maintenance via recombination"/>
    <property type="evidence" value="ECO:0007669"/>
    <property type="project" value="TreeGrafter"/>
</dbReference>
<feature type="binding site" evidence="19">
    <location>
        <position position="681"/>
    </location>
    <ligand>
        <name>Zn(2+)</name>
        <dbReference type="ChEBI" id="CHEBI:29105"/>
    </ligand>
</feature>
<dbReference type="Proteomes" id="UP000660247">
    <property type="component" value="Unassembled WGS sequence"/>
</dbReference>
<evidence type="ECO:0000256" key="5">
    <source>
        <dbReference type="ARBA" id="ARBA00022454"/>
    </source>
</evidence>
<dbReference type="GO" id="GO:0043047">
    <property type="term" value="F:single-stranded telomeric DNA binding"/>
    <property type="evidence" value="ECO:0007669"/>
    <property type="project" value="TreeGrafter"/>
</dbReference>
<keyword evidence="5" id="KW-0158">Chromosome</keyword>
<dbReference type="PANTHER" id="PTHR18867:SF12">
    <property type="entry name" value="DNA REPAIR PROTEIN RAD50"/>
    <property type="match status" value="1"/>
</dbReference>
<evidence type="ECO:0000256" key="14">
    <source>
        <dbReference type="ARBA" id="ARBA00023054"/>
    </source>
</evidence>
<dbReference type="GO" id="GO:0046872">
    <property type="term" value="F:metal ion binding"/>
    <property type="evidence" value="ECO:0007669"/>
    <property type="project" value="UniProtKB-UniRule"/>
</dbReference>
<evidence type="ECO:0000256" key="17">
    <source>
        <dbReference type="ARBA" id="ARBA00023254"/>
    </source>
</evidence>
<dbReference type="GO" id="GO:0007004">
    <property type="term" value="P:telomere maintenance via telomerase"/>
    <property type="evidence" value="ECO:0007669"/>
    <property type="project" value="TreeGrafter"/>
</dbReference>
<evidence type="ECO:0000256" key="9">
    <source>
        <dbReference type="ARBA" id="ARBA00022801"/>
    </source>
</evidence>
<evidence type="ECO:0000256" key="10">
    <source>
        <dbReference type="ARBA" id="ARBA00022833"/>
    </source>
</evidence>
<accession>A0A851D6Q7</accession>
<dbReference type="GO" id="GO:0016887">
    <property type="term" value="F:ATP hydrolysis activity"/>
    <property type="evidence" value="ECO:0007669"/>
    <property type="project" value="InterPro"/>
</dbReference>
<dbReference type="GO" id="GO:0030870">
    <property type="term" value="C:Mre11 complex"/>
    <property type="evidence" value="ECO:0007669"/>
    <property type="project" value="InterPro"/>
</dbReference>